<reference evidence="1" key="3">
    <citation type="submission" date="2025-09" db="UniProtKB">
        <authorList>
            <consortium name="Ensembl"/>
        </authorList>
    </citation>
    <scope>IDENTIFICATION</scope>
</reference>
<accession>A0A3P8RUY8</accession>
<keyword evidence="2" id="KW-1185">Reference proteome</keyword>
<proteinExistence type="predicted"/>
<protein>
    <recommendedName>
        <fullName evidence="3">Immunoglobulin I-set domain-containing protein</fullName>
    </recommendedName>
</protein>
<name>A0A3P8RUY8_AMPPE</name>
<dbReference type="GeneTree" id="ENSGT00940000174429"/>
<evidence type="ECO:0000313" key="2">
    <source>
        <dbReference type="Proteomes" id="UP000265080"/>
    </source>
</evidence>
<dbReference type="Proteomes" id="UP000265080">
    <property type="component" value="Chromosome 7"/>
</dbReference>
<evidence type="ECO:0000313" key="1">
    <source>
        <dbReference type="Ensembl" id="ENSAPEP00000003465.1"/>
    </source>
</evidence>
<organism evidence="1 2">
    <name type="scientific">Amphiprion percula</name>
    <name type="common">Orange clownfish</name>
    <name type="synonym">Lutjanus percula</name>
    <dbReference type="NCBI Taxonomy" id="161767"/>
    <lineage>
        <taxon>Eukaryota</taxon>
        <taxon>Metazoa</taxon>
        <taxon>Chordata</taxon>
        <taxon>Craniata</taxon>
        <taxon>Vertebrata</taxon>
        <taxon>Euteleostomi</taxon>
        <taxon>Actinopterygii</taxon>
        <taxon>Neopterygii</taxon>
        <taxon>Teleostei</taxon>
        <taxon>Neoteleostei</taxon>
        <taxon>Acanthomorphata</taxon>
        <taxon>Ovalentaria</taxon>
        <taxon>Pomacentridae</taxon>
        <taxon>Amphiprion</taxon>
    </lineage>
</organism>
<evidence type="ECO:0008006" key="3">
    <source>
        <dbReference type="Google" id="ProtNLM"/>
    </source>
</evidence>
<dbReference type="Ensembl" id="ENSAPET00000003547.1">
    <property type="protein sequence ID" value="ENSAPEP00000003465.1"/>
    <property type="gene ID" value="ENSAPEG00000002495.1"/>
</dbReference>
<reference evidence="1" key="2">
    <citation type="submission" date="2025-08" db="UniProtKB">
        <authorList>
            <consortium name="Ensembl"/>
        </authorList>
    </citation>
    <scope>IDENTIFICATION</scope>
</reference>
<dbReference type="AlphaFoldDB" id="A0A3P8RUY8"/>
<sequence>MWSSLCESCSSSASFTCSSVISCSSFSLSFLTRLISAFCLDLICSFKAELLFSMKQINSARTFSLTELTDPRKYFTAVNETVDEGNIRHRQVVTEILNLRPEDDGRYQCMAKCDNGEEAMGHFITIRVRGGTVMIIHFIW</sequence>
<reference evidence="1 2" key="1">
    <citation type="submission" date="2018-03" db="EMBL/GenBank/DDBJ databases">
        <title>Finding Nemo's genes: A chromosome-scale reference assembly of the genome of the orange clownfish Amphiprion percula.</title>
        <authorList>
            <person name="Lehmann R."/>
        </authorList>
    </citation>
    <scope>NUCLEOTIDE SEQUENCE</scope>
</reference>